<organism evidence="3 4">
    <name type="scientific">Candidatus Caccopulliclostridium gallistercoris</name>
    <dbReference type="NCBI Taxonomy" id="2840719"/>
    <lineage>
        <taxon>Bacteria</taxon>
        <taxon>Bacillati</taxon>
        <taxon>Bacillota</taxon>
        <taxon>Clostridia</taxon>
        <taxon>Candidatus Caccopulliclostridium</taxon>
    </lineage>
</organism>
<evidence type="ECO:0000259" key="2">
    <source>
        <dbReference type="SMART" id="SM00899"/>
    </source>
</evidence>
<dbReference type="InterPro" id="IPR007167">
    <property type="entry name" value="Fe-transptr_FeoA-like"/>
</dbReference>
<name>A0A9D1NDC4_9FIRM</name>
<dbReference type="PANTHER" id="PTHR42954:SF2">
    <property type="entry name" value="FE(2+) TRANSPORT PROTEIN A"/>
    <property type="match status" value="1"/>
</dbReference>
<dbReference type="SMART" id="SM00899">
    <property type="entry name" value="FeoA"/>
    <property type="match status" value="1"/>
</dbReference>
<gene>
    <name evidence="3" type="ORF">IAA62_00450</name>
</gene>
<dbReference type="Gene3D" id="2.30.30.90">
    <property type="match status" value="1"/>
</dbReference>
<keyword evidence="1" id="KW-0408">Iron</keyword>
<dbReference type="SUPFAM" id="SSF50037">
    <property type="entry name" value="C-terminal domain of transcriptional repressors"/>
    <property type="match status" value="1"/>
</dbReference>
<feature type="domain" description="Ferrous iron transporter FeoA-like" evidence="2">
    <location>
        <begin position="10"/>
        <end position="84"/>
    </location>
</feature>
<dbReference type="Proteomes" id="UP000886861">
    <property type="component" value="Unassembled WGS sequence"/>
</dbReference>
<dbReference type="EMBL" id="DVOJ01000003">
    <property type="protein sequence ID" value="HIV01022.1"/>
    <property type="molecule type" value="Genomic_DNA"/>
</dbReference>
<dbReference type="InterPro" id="IPR038157">
    <property type="entry name" value="FeoA_core_dom"/>
</dbReference>
<dbReference type="Pfam" id="PF04023">
    <property type="entry name" value="FeoA"/>
    <property type="match status" value="1"/>
</dbReference>
<dbReference type="AlphaFoldDB" id="A0A9D1NDC4"/>
<accession>A0A9D1NDC4</accession>
<dbReference type="InterPro" id="IPR052713">
    <property type="entry name" value="FeoA"/>
</dbReference>
<evidence type="ECO:0000313" key="4">
    <source>
        <dbReference type="Proteomes" id="UP000886861"/>
    </source>
</evidence>
<dbReference type="InterPro" id="IPR008988">
    <property type="entry name" value="Transcriptional_repressor_C"/>
</dbReference>
<evidence type="ECO:0000256" key="1">
    <source>
        <dbReference type="ARBA" id="ARBA00023004"/>
    </source>
</evidence>
<comment type="caution">
    <text evidence="3">The sequence shown here is derived from an EMBL/GenBank/DDBJ whole genome shotgun (WGS) entry which is preliminary data.</text>
</comment>
<reference evidence="3" key="2">
    <citation type="journal article" date="2021" name="PeerJ">
        <title>Extensive microbial diversity within the chicken gut microbiome revealed by metagenomics and culture.</title>
        <authorList>
            <person name="Gilroy R."/>
            <person name="Ravi A."/>
            <person name="Getino M."/>
            <person name="Pursley I."/>
            <person name="Horton D.L."/>
            <person name="Alikhan N.F."/>
            <person name="Baker D."/>
            <person name="Gharbi K."/>
            <person name="Hall N."/>
            <person name="Watson M."/>
            <person name="Adriaenssens E.M."/>
            <person name="Foster-Nyarko E."/>
            <person name="Jarju S."/>
            <person name="Secka A."/>
            <person name="Antonio M."/>
            <person name="Oren A."/>
            <person name="Chaudhuri R.R."/>
            <person name="La Ragione R."/>
            <person name="Hildebrand F."/>
            <person name="Pallen M.J."/>
        </authorList>
    </citation>
    <scope>NUCLEOTIDE SEQUENCE</scope>
    <source>
        <strain evidence="3">CHK186-9395</strain>
    </source>
</reference>
<proteinExistence type="predicted"/>
<sequence length="86" mass="9652">MKCDIKESYLSLKAANLNTKFKVVKIHEDLGLNMLRRLGDLGIVEGTEISVLKKSFLGKTLLISLNGYTLSFRDNIAKIIEVKKVI</sequence>
<dbReference type="GO" id="GO:0046914">
    <property type="term" value="F:transition metal ion binding"/>
    <property type="evidence" value="ECO:0007669"/>
    <property type="project" value="InterPro"/>
</dbReference>
<evidence type="ECO:0000313" key="3">
    <source>
        <dbReference type="EMBL" id="HIV01022.1"/>
    </source>
</evidence>
<dbReference type="PANTHER" id="PTHR42954">
    <property type="entry name" value="FE(2+) TRANSPORT PROTEIN A"/>
    <property type="match status" value="1"/>
</dbReference>
<protein>
    <submittedName>
        <fullName evidence="3">Ferrous iron transport protein A</fullName>
    </submittedName>
</protein>
<reference evidence="3" key="1">
    <citation type="submission" date="2020-10" db="EMBL/GenBank/DDBJ databases">
        <authorList>
            <person name="Gilroy R."/>
        </authorList>
    </citation>
    <scope>NUCLEOTIDE SEQUENCE</scope>
    <source>
        <strain evidence="3">CHK186-9395</strain>
    </source>
</reference>